<keyword evidence="1" id="KW-0547">Nucleotide-binding</keyword>
<protein>
    <submittedName>
        <fullName evidence="4">Helix-turn-helix transcriptional regulator</fullName>
    </submittedName>
</protein>
<dbReference type="EMBL" id="BAABJO010000009">
    <property type="protein sequence ID" value="GAA5120719.1"/>
    <property type="molecule type" value="Genomic_DNA"/>
</dbReference>
<evidence type="ECO:0000256" key="1">
    <source>
        <dbReference type="ARBA" id="ARBA00022741"/>
    </source>
</evidence>
<comment type="caution">
    <text evidence="4">The sequence shown here is derived from an EMBL/GenBank/DDBJ whole genome shotgun (WGS) entry which is preliminary data.</text>
</comment>
<dbReference type="Pfam" id="PF13191">
    <property type="entry name" value="AAA_16"/>
    <property type="match status" value="1"/>
</dbReference>
<keyword evidence="2" id="KW-0067">ATP-binding</keyword>
<dbReference type="SMART" id="SM00421">
    <property type="entry name" value="HTH_LUXR"/>
    <property type="match status" value="1"/>
</dbReference>
<dbReference type="PROSITE" id="PS50043">
    <property type="entry name" value="HTH_LUXR_2"/>
    <property type="match status" value="1"/>
</dbReference>
<dbReference type="PANTHER" id="PTHR16305:SF35">
    <property type="entry name" value="TRANSCRIPTIONAL ACTIVATOR DOMAIN"/>
    <property type="match status" value="1"/>
</dbReference>
<dbReference type="RefSeq" id="WP_345605486.1">
    <property type="nucleotide sequence ID" value="NZ_BAABJO010000009.1"/>
</dbReference>
<dbReference type="InterPro" id="IPR016032">
    <property type="entry name" value="Sig_transdc_resp-reg_C-effctor"/>
</dbReference>
<dbReference type="Pfam" id="PF00196">
    <property type="entry name" value="GerE"/>
    <property type="match status" value="1"/>
</dbReference>
<dbReference type="Gene3D" id="1.10.10.10">
    <property type="entry name" value="Winged helix-like DNA-binding domain superfamily/Winged helix DNA-binding domain"/>
    <property type="match status" value="1"/>
</dbReference>
<dbReference type="SUPFAM" id="SSF46894">
    <property type="entry name" value="C-terminal effector domain of the bipartite response regulators"/>
    <property type="match status" value="1"/>
</dbReference>
<dbReference type="PROSITE" id="PS00622">
    <property type="entry name" value="HTH_LUXR_1"/>
    <property type="match status" value="1"/>
</dbReference>
<dbReference type="InterPro" id="IPR000792">
    <property type="entry name" value="Tscrpt_reg_LuxR_C"/>
</dbReference>
<sequence>MSGGNPGGFVGRNAELVAVAAAYARAEQAQPTALFVTGDAGIGKSRLVAEFRGTATDALVLVGRCLDLVPAAPYGPLVSMLRSLVRKIGMDRIRTMCHGGAAGELARLMPGLGTPPADGEGVRARLMDAVLVLFEKLAAEAPLVVVIEDAHWIDRASWDVLSYLIHNSDASPIMFVVTHRELPRGHPLRAPIADLGCREQVTVLPLDPLDRAAVAQQATAILGHEPSADRLDDLVRRSGGNPLFVEALLGTHGDARFGDGPVRDLLLAPVERLPPLSRDALRVAAVGGAGVGHRLLAAVSGMSEEALDEALRPAVGEGVLVATADGYRFRHDLIAEAIYDVLLLPVQRHRLHRQFATLIEADPGLAPPVLAHAPSEAARHWEAAAEWAAALGATWRAARDSRGLLAHSDRLHMLERVLAGWSRVQRPDEVIGVGRAAVLREAVEAAHESGEAETGLRLADEALDAALAVGAHRLAALVLERRARIRRHLGIDGAVADIERALQLVPEQPPSTLRCRLLGYLAYRLRARGNRASAYEVALQAEALAGEVGDGYGLANSLVTLAGLEAEEGDLDLARSGWDRALEIARRERLPMLVVHTYLNQSASLATAGELDASITAARRGVREAGTVGLARTLGVCAATNLAGALTARGSWDEALEVLAHAVDLRPPRTYLAAVQAVRGHILVARGDREAATAVLGETRSLFPSRFEAAGEQFAQAAWESELHLLEGNPHSALTCVLMALGEFAADLAPSRAWPLMVQGARALRLAEHADLARRSAVPVPENALTVLHATAGALSCRTRTDRAWRASFAAETSDRAGRWEAREAELAAWELTGQPHRIALALVESAEGCVAQRDHCLAAERLRRAIATAESLRARPLLDAAQRLANRARIEVADRPVEPPATPTGLTARERAVLQRVALGQTNRQIGQELFISAKTVSVHLSRVLTKLGAANRGEAAAIAHRLGLLSRDV</sequence>
<dbReference type="Proteomes" id="UP001500804">
    <property type="component" value="Unassembled WGS sequence"/>
</dbReference>
<dbReference type="CDD" id="cd06170">
    <property type="entry name" value="LuxR_C_like"/>
    <property type="match status" value="1"/>
</dbReference>
<dbReference type="PRINTS" id="PR00038">
    <property type="entry name" value="HTHLUXR"/>
</dbReference>
<organism evidence="4 5">
    <name type="scientific">Pseudonocardia adelaidensis</name>
    <dbReference type="NCBI Taxonomy" id="648754"/>
    <lineage>
        <taxon>Bacteria</taxon>
        <taxon>Bacillati</taxon>
        <taxon>Actinomycetota</taxon>
        <taxon>Actinomycetes</taxon>
        <taxon>Pseudonocardiales</taxon>
        <taxon>Pseudonocardiaceae</taxon>
        <taxon>Pseudonocardia</taxon>
    </lineage>
</organism>
<dbReference type="InterPro" id="IPR041664">
    <property type="entry name" value="AAA_16"/>
</dbReference>
<gene>
    <name evidence="4" type="ORF">GCM10023320_28430</name>
</gene>
<feature type="domain" description="HTH luxR-type" evidence="3">
    <location>
        <begin position="900"/>
        <end position="965"/>
    </location>
</feature>
<dbReference type="SUPFAM" id="SSF52540">
    <property type="entry name" value="P-loop containing nucleoside triphosphate hydrolases"/>
    <property type="match status" value="1"/>
</dbReference>
<dbReference type="Gene3D" id="1.25.40.10">
    <property type="entry name" value="Tetratricopeptide repeat domain"/>
    <property type="match status" value="1"/>
</dbReference>
<dbReference type="InterPro" id="IPR036388">
    <property type="entry name" value="WH-like_DNA-bd_sf"/>
</dbReference>
<accession>A0ABP9NI87</accession>
<keyword evidence="5" id="KW-1185">Reference proteome</keyword>
<evidence type="ECO:0000313" key="4">
    <source>
        <dbReference type="EMBL" id="GAA5120719.1"/>
    </source>
</evidence>
<dbReference type="InterPro" id="IPR011990">
    <property type="entry name" value="TPR-like_helical_dom_sf"/>
</dbReference>
<proteinExistence type="predicted"/>
<dbReference type="PANTHER" id="PTHR16305">
    <property type="entry name" value="TESTICULAR SOLUBLE ADENYLYL CYCLASE"/>
    <property type="match status" value="1"/>
</dbReference>
<dbReference type="InterPro" id="IPR027417">
    <property type="entry name" value="P-loop_NTPase"/>
</dbReference>
<name>A0ABP9NI87_9PSEU</name>
<evidence type="ECO:0000313" key="5">
    <source>
        <dbReference type="Proteomes" id="UP001500804"/>
    </source>
</evidence>
<dbReference type="SUPFAM" id="SSF48452">
    <property type="entry name" value="TPR-like"/>
    <property type="match status" value="2"/>
</dbReference>
<reference evidence="5" key="1">
    <citation type="journal article" date="2019" name="Int. J. Syst. Evol. Microbiol.">
        <title>The Global Catalogue of Microorganisms (GCM) 10K type strain sequencing project: providing services to taxonomists for standard genome sequencing and annotation.</title>
        <authorList>
            <consortium name="The Broad Institute Genomics Platform"/>
            <consortium name="The Broad Institute Genome Sequencing Center for Infectious Disease"/>
            <person name="Wu L."/>
            <person name="Ma J."/>
        </authorList>
    </citation>
    <scope>NUCLEOTIDE SEQUENCE [LARGE SCALE GENOMIC DNA]</scope>
    <source>
        <strain evidence="5">JCM 18302</strain>
    </source>
</reference>
<evidence type="ECO:0000259" key="3">
    <source>
        <dbReference type="PROSITE" id="PS50043"/>
    </source>
</evidence>
<evidence type="ECO:0000256" key="2">
    <source>
        <dbReference type="ARBA" id="ARBA00022840"/>
    </source>
</evidence>